<evidence type="ECO:0000256" key="6">
    <source>
        <dbReference type="ARBA" id="ARBA00022737"/>
    </source>
</evidence>
<dbReference type="GO" id="GO:0004525">
    <property type="term" value="F:ribonuclease III activity"/>
    <property type="evidence" value="ECO:0000318"/>
    <property type="project" value="GO_Central"/>
</dbReference>
<dbReference type="InterPro" id="IPR005034">
    <property type="entry name" value="Dicer_dimerisation"/>
</dbReference>
<keyword evidence="15" id="KW-0464">Manganese</keyword>
<dbReference type="OrthoDB" id="6513042at2759"/>
<dbReference type="GO" id="GO:0005634">
    <property type="term" value="C:nucleus"/>
    <property type="evidence" value="ECO:0000318"/>
    <property type="project" value="GO_Central"/>
</dbReference>
<dbReference type="SMR" id="A0A1S4D1G8"/>
<dbReference type="RefSeq" id="XP_016507236.1">
    <property type="nucleotide sequence ID" value="XM_016651750.1"/>
</dbReference>
<dbReference type="FunFam" id="2.170.260.10:FF:000004">
    <property type="entry name" value="Dicer-like 104"/>
    <property type="match status" value="1"/>
</dbReference>
<dbReference type="GO" id="GO:0004386">
    <property type="term" value="F:helicase activity"/>
    <property type="evidence" value="ECO:0007669"/>
    <property type="project" value="UniProtKB-KW"/>
</dbReference>
<evidence type="ECO:0000256" key="4">
    <source>
        <dbReference type="ARBA" id="ARBA00022722"/>
    </source>
</evidence>
<evidence type="ECO:0000256" key="12">
    <source>
        <dbReference type="ARBA" id="ARBA00022842"/>
    </source>
</evidence>
<evidence type="ECO:0000256" key="10">
    <source>
        <dbReference type="ARBA" id="ARBA00022806"/>
    </source>
</evidence>
<evidence type="ECO:0000256" key="11">
    <source>
        <dbReference type="ARBA" id="ARBA00022840"/>
    </source>
</evidence>
<dbReference type="Gene3D" id="3.40.50.300">
    <property type="entry name" value="P-loop containing nucleotide triphosphate hydrolases"/>
    <property type="match status" value="2"/>
</dbReference>
<dbReference type="RefSeq" id="XP_016507236.2">
    <property type="nucleotide sequence ID" value="XM_016651750.2"/>
</dbReference>
<dbReference type="PANTHER" id="PTHR14950">
    <property type="entry name" value="DICER-RELATED"/>
    <property type="match status" value="1"/>
</dbReference>
<dbReference type="FunFam" id="1.10.1520.10:FF:000004">
    <property type="entry name" value="Endoribonuclease dicer-like 1"/>
    <property type="match status" value="1"/>
</dbReference>
<keyword evidence="9" id="KW-0378">Hydrolase</keyword>
<keyword evidence="6" id="KW-0677">Repeat</keyword>
<dbReference type="GO" id="GO:0030422">
    <property type="term" value="P:siRNA processing"/>
    <property type="evidence" value="ECO:0000318"/>
    <property type="project" value="GO_Central"/>
</dbReference>
<keyword evidence="8" id="KW-0255">Endonuclease</keyword>
<dbReference type="PROSITE" id="PS50142">
    <property type="entry name" value="RNASE_3_2"/>
    <property type="match status" value="2"/>
</dbReference>
<dbReference type="Gene3D" id="2.170.260.10">
    <property type="entry name" value="paz domain"/>
    <property type="match status" value="1"/>
</dbReference>
<evidence type="ECO:0000313" key="19">
    <source>
        <dbReference type="Proteomes" id="UP000790787"/>
    </source>
</evidence>
<dbReference type="InterPro" id="IPR001650">
    <property type="entry name" value="Helicase_C-like"/>
</dbReference>
<dbReference type="SUPFAM" id="SSF69065">
    <property type="entry name" value="RNase III domain-like"/>
    <property type="match status" value="2"/>
</dbReference>
<dbReference type="InterPro" id="IPR038248">
    <property type="entry name" value="Dicer_dimer_sf"/>
</dbReference>
<dbReference type="PaxDb" id="4097-A0A1S4D1G8"/>
<dbReference type="Gene3D" id="1.10.1520.10">
    <property type="entry name" value="Ribonuclease III domain"/>
    <property type="match status" value="2"/>
</dbReference>
<dbReference type="PROSITE" id="PS50821">
    <property type="entry name" value="PAZ"/>
    <property type="match status" value="1"/>
</dbReference>
<comment type="similarity">
    <text evidence="17 18">Belongs to the helicase family. Dicer subfamily.</text>
</comment>
<comment type="cofactor">
    <cofactor evidence="1">
        <name>Mn(2+)</name>
        <dbReference type="ChEBI" id="CHEBI:29035"/>
    </cofactor>
</comment>
<dbReference type="Pfam" id="PF02170">
    <property type="entry name" value="PAZ"/>
    <property type="match status" value="1"/>
</dbReference>
<comment type="subcellular location">
    <subcellularLocation>
        <location evidence="3">Nucleus</location>
    </subcellularLocation>
</comment>
<dbReference type="PROSITE" id="PS50137">
    <property type="entry name" value="DS_RBD"/>
    <property type="match status" value="1"/>
</dbReference>
<dbReference type="GO" id="GO:0005737">
    <property type="term" value="C:cytoplasm"/>
    <property type="evidence" value="ECO:0000318"/>
    <property type="project" value="GO_Central"/>
</dbReference>
<evidence type="ECO:0000313" key="20">
    <source>
        <dbReference type="RefSeq" id="XP_016507236.2"/>
    </source>
</evidence>
<dbReference type="PROSITE" id="PS51192">
    <property type="entry name" value="HELICASE_ATP_BIND_1"/>
    <property type="match status" value="1"/>
</dbReference>
<dbReference type="InterPro" id="IPR014720">
    <property type="entry name" value="dsRBD_dom"/>
</dbReference>
<dbReference type="KEGG" id="nta:107824932"/>
<dbReference type="PROSITE" id="PS00517">
    <property type="entry name" value="RNASE_3_1"/>
    <property type="match status" value="1"/>
</dbReference>
<dbReference type="FunFam" id="3.30.160.380:FF:000001">
    <property type="entry name" value="Endoribonuclease dicer-like 1"/>
    <property type="match status" value="1"/>
</dbReference>
<reference evidence="19" key="1">
    <citation type="journal article" date="2014" name="Nat. Commun.">
        <title>The tobacco genome sequence and its comparison with those of tomato and potato.</title>
        <authorList>
            <person name="Sierro N."/>
            <person name="Battey J.N."/>
            <person name="Ouadi S."/>
            <person name="Bakaher N."/>
            <person name="Bovet L."/>
            <person name="Willig A."/>
            <person name="Goepfert S."/>
            <person name="Peitsch M.C."/>
            <person name="Ivanov N.V."/>
        </authorList>
    </citation>
    <scope>NUCLEOTIDE SEQUENCE [LARGE SCALE GENOMIC DNA]</scope>
</reference>
<dbReference type="Pfam" id="PF00636">
    <property type="entry name" value="Ribonuclease_3"/>
    <property type="match status" value="2"/>
</dbReference>
<dbReference type="SUPFAM" id="SSF101690">
    <property type="entry name" value="PAZ domain"/>
    <property type="match status" value="1"/>
</dbReference>
<dbReference type="OMA" id="CCVNLIR"/>
<gene>
    <name evidence="20" type="primary">LOC107824932</name>
</gene>
<evidence type="ECO:0000256" key="18">
    <source>
        <dbReference type="PROSITE-ProRule" id="PRU00657"/>
    </source>
</evidence>
<dbReference type="SMART" id="SM00535">
    <property type="entry name" value="RIBOc"/>
    <property type="match status" value="2"/>
</dbReference>
<dbReference type="PANTHER" id="PTHR14950:SF46">
    <property type="entry name" value="ENDORIBONUCLEASE DICER HOMOLOG 3"/>
    <property type="match status" value="1"/>
</dbReference>
<dbReference type="GO" id="GO:0003723">
    <property type="term" value="F:RNA binding"/>
    <property type="evidence" value="ECO:0000318"/>
    <property type="project" value="GO_Central"/>
</dbReference>
<proteinExistence type="inferred from homology"/>
<keyword evidence="19" id="KW-1185">Reference proteome</keyword>
<dbReference type="GO" id="GO:0046872">
    <property type="term" value="F:metal ion binding"/>
    <property type="evidence" value="ECO:0007669"/>
    <property type="project" value="UniProtKB-KW"/>
</dbReference>
<dbReference type="GeneID" id="107824932"/>
<keyword evidence="13 18" id="KW-0694">RNA-binding</keyword>
<dbReference type="Pfam" id="PF00271">
    <property type="entry name" value="Helicase_C"/>
    <property type="match status" value="1"/>
</dbReference>
<dbReference type="InterPro" id="IPR000999">
    <property type="entry name" value="RNase_III_dom"/>
</dbReference>
<dbReference type="Gene3D" id="3.30.160.380">
    <property type="entry name" value="Dicer dimerisation domain"/>
    <property type="match status" value="1"/>
</dbReference>
<accession>A0A1S4D1G8</accession>
<keyword evidence="7" id="KW-0547">Nucleotide-binding</keyword>
<keyword evidence="11" id="KW-0067">ATP-binding</keyword>
<dbReference type="CDD" id="cd00593">
    <property type="entry name" value="RIBOc"/>
    <property type="match status" value="2"/>
</dbReference>
<reference evidence="20" key="2">
    <citation type="submission" date="2025-08" db="UniProtKB">
        <authorList>
            <consortium name="RefSeq"/>
        </authorList>
    </citation>
    <scope>IDENTIFICATION</scope>
    <source>
        <tissue evidence="20">Leaf</tissue>
    </source>
</reference>
<evidence type="ECO:0000256" key="16">
    <source>
        <dbReference type="ARBA" id="ARBA00023242"/>
    </source>
</evidence>
<evidence type="ECO:0000256" key="5">
    <source>
        <dbReference type="ARBA" id="ARBA00022723"/>
    </source>
</evidence>
<evidence type="ECO:0000256" key="14">
    <source>
        <dbReference type="ARBA" id="ARBA00023158"/>
    </source>
</evidence>
<evidence type="ECO:0000256" key="2">
    <source>
        <dbReference type="ARBA" id="ARBA00001946"/>
    </source>
</evidence>
<dbReference type="SMART" id="SM00490">
    <property type="entry name" value="HELICc"/>
    <property type="match status" value="1"/>
</dbReference>
<dbReference type="InterPro" id="IPR003100">
    <property type="entry name" value="PAZ_dom"/>
</dbReference>
<dbReference type="GO" id="GO:0005524">
    <property type="term" value="F:ATP binding"/>
    <property type="evidence" value="ECO:0007669"/>
    <property type="project" value="UniProtKB-KW"/>
</dbReference>
<dbReference type="FunFam" id="3.40.50.300:FF:000705">
    <property type="entry name" value="Endoribonuclease dicer-like protein"/>
    <property type="match status" value="1"/>
</dbReference>
<keyword evidence="14" id="KW-0943">RNA-mediated gene silencing</keyword>
<evidence type="ECO:0000256" key="3">
    <source>
        <dbReference type="ARBA" id="ARBA00004123"/>
    </source>
</evidence>
<organism evidence="19 20">
    <name type="scientific">Nicotiana tabacum</name>
    <name type="common">Common tobacco</name>
    <dbReference type="NCBI Taxonomy" id="4097"/>
    <lineage>
        <taxon>Eukaryota</taxon>
        <taxon>Viridiplantae</taxon>
        <taxon>Streptophyta</taxon>
        <taxon>Embryophyta</taxon>
        <taxon>Tracheophyta</taxon>
        <taxon>Spermatophyta</taxon>
        <taxon>Magnoliopsida</taxon>
        <taxon>eudicotyledons</taxon>
        <taxon>Gunneridae</taxon>
        <taxon>Pentapetalae</taxon>
        <taxon>asterids</taxon>
        <taxon>lamiids</taxon>
        <taxon>Solanales</taxon>
        <taxon>Solanaceae</taxon>
        <taxon>Nicotianoideae</taxon>
        <taxon>Nicotianeae</taxon>
        <taxon>Nicotiana</taxon>
    </lineage>
</organism>
<dbReference type="PROSITE" id="PS51327">
    <property type="entry name" value="DICER_DSRBF"/>
    <property type="match status" value="1"/>
</dbReference>
<dbReference type="InterPro" id="IPR027417">
    <property type="entry name" value="P-loop_NTPase"/>
</dbReference>
<keyword evidence="5" id="KW-0479">Metal-binding</keyword>
<dbReference type="FunFam" id="1.10.1520.10:FF:000008">
    <property type="entry name" value="Dicer-like 104"/>
    <property type="match status" value="1"/>
</dbReference>
<dbReference type="InterPro" id="IPR036085">
    <property type="entry name" value="PAZ_dom_sf"/>
</dbReference>
<dbReference type="Pfam" id="PF03368">
    <property type="entry name" value="Dicer_dimer"/>
    <property type="match status" value="1"/>
</dbReference>
<dbReference type="InterPro" id="IPR011545">
    <property type="entry name" value="DEAD/DEAH_box_helicase_dom"/>
</dbReference>
<keyword evidence="10" id="KW-0347">Helicase</keyword>
<evidence type="ECO:0000256" key="7">
    <source>
        <dbReference type="ARBA" id="ARBA00022741"/>
    </source>
</evidence>
<comment type="cofactor">
    <cofactor evidence="2">
        <name>Mg(2+)</name>
        <dbReference type="ChEBI" id="CHEBI:18420"/>
    </cofactor>
</comment>
<dbReference type="SMART" id="SM00487">
    <property type="entry name" value="DEXDc"/>
    <property type="match status" value="1"/>
</dbReference>
<dbReference type="FunFam" id="3.40.50.300:FF:000420">
    <property type="entry name" value="Endoribonuclease dicer-like 1"/>
    <property type="match status" value="1"/>
</dbReference>
<name>A0A1S4D1G8_TOBAC</name>
<dbReference type="Proteomes" id="UP000790787">
    <property type="component" value="Chromosome 1"/>
</dbReference>
<protein>
    <submittedName>
        <fullName evidence="20">Endoribonuclease Dicer homolog 3a-like</fullName>
    </submittedName>
</protein>
<evidence type="ECO:0000256" key="8">
    <source>
        <dbReference type="ARBA" id="ARBA00022759"/>
    </source>
</evidence>
<dbReference type="PROSITE" id="PS51194">
    <property type="entry name" value="HELICASE_CTER"/>
    <property type="match status" value="1"/>
</dbReference>
<dbReference type="SMART" id="SM00949">
    <property type="entry name" value="PAZ"/>
    <property type="match status" value="1"/>
</dbReference>
<dbReference type="InterPro" id="IPR014001">
    <property type="entry name" value="Helicase_ATP-bd"/>
</dbReference>
<keyword evidence="12" id="KW-0460">Magnesium</keyword>
<evidence type="ECO:0000256" key="1">
    <source>
        <dbReference type="ARBA" id="ARBA00001936"/>
    </source>
</evidence>
<dbReference type="STRING" id="4097.A0A1S4D1G8"/>
<keyword evidence="4" id="KW-0540">Nuclease</keyword>
<dbReference type="GO" id="GO:0010267">
    <property type="term" value="P:ta-siRNA processing"/>
    <property type="evidence" value="ECO:0007669"/>
    <property type="project" value="UniProtKB-ARBA"/>
</dbReference>
<dbReference type="CDD" id="cd18034">
    <property type="entry name" value="DEXHc_dicer"/>
    <property type="match status" value="1"/>
</dbReference>
<dbReference type="InterPro" id="IPR036389">
    <property type="entry name" value="RNase_III_sf"/>
</dbReference>
<dbReference type="SUPFAM" id="SSF52540">
    <property type="entry name" value="P-loop containing nucleoside triphosphate hydrolases"/>
    <property type="match status" value="1"/>
</dbReference>
<evidence type="ECO:0000256" key="15">
    <source>
        <dbReference type="ARBA" id="ARBA00023211"/>
    </source>
</evidence>
<keyword evidence="16" id="KW-0539">Nucleus</keyword>
<evidence type="ECO:0000256" key="13">
    <source>
        <dbReference type="ARBA" id="ARBA00022884"/>
    </source>
</evidence>
<evidence type="ECO:0000256" key="9">
    <source>
        <dbReference type="ARBA" id="ARBA00022801"/>
    </source>
</evidence>
<sequence length="1651" mass="185587">MEKKKENPLKRNFEDLCSEDEQMAVEKKQKEDFIPRDYQLEVYEVAMRRNTICVLETGAGKTYIAVMMIREISKTLRTGDEKKFIVFLAPTVHLVHQQYEVIRHHTQLAVQEYYGAKGVDDWNAEKWKTETDDNDVLVMTPQIFLDALRKGYIKFGRVCFLILDECHRASGKHPYKMIMTEFYHQSTRTSKVFGMTATPVTRKGVSSSTDCEEQISELESLLDSQIYATEERVGLGEFVPSAKETCKFYDPIVSSNLEIKAKLEASWSKFDAALVDLQLSVSSQYKDTDDNYMKLRKRLSNFYAKILCCLENLGIICAYEAVTVCLGNVPDDKEENEILRKSSLQQRYFLEEALSIIQESMPQDCESLLDVGYDSSATLSMGLISSKLHVLLEIFKSLRKATQVRCLVFVERIITAKVIERVMKTMTWFSDFTIAYLTGTNTSVDALTPKVQKETLECFRSGKVNLLFATDVVEEGIDVPHCSSVIRFDLPKTVRSYVQSRGRARQTESLYILMLERGNMKHREQMFDIIRSEYSVTDTAIKRDPDVCVVKPCLVKETNAYYVEATGASVTADSSVSLLNKYCEMLPGDKFFSPKPNFEYILSGDLYQCKLTLPTNAAFQTMVGPECRNIQLSRQLVCLDACKKLHQIGALNDHLLPLNEKPSKSDLHVQDKHVGAGTTKLKELHSTAHISALSGTWGYDPNGEVFQAYKMNFSCNIPEVNYSSFVLLLQSELDDDVGNVEVELFLVSKFVQSSVSHCGKLHLDAQQVAKAKLFQELFFNGVFGKLFVKSSGGRKFLLETDESLWEPSNMYLLLPLDPLDSSCEPCRIDWGGIESSVSVVKFLKRNAWLNAEQSETTRKNSLVDRTAAFMVDLDQTDLIHFANMSVCRSKLKDMVVVAIHTGRIYSVLDAVVNTSAESPFEVNSEATQSPFSSFADYFHKKYGIVLLYPGQPLLLLKQSHNAFNLLVDFQKEGVSCGTNSKDSKMVVQKPLNNVHMPPELLVGIDIRIDILKSFYLLPSLMHRLESLMLASELRKEITSHSGDLHISSSLILEALTSLRCNESFSMERLELLGDSVLKYAVSCHLFLKYPKKHEGQLSDRRSWAVCNSTLHKVGTSRHLQGYIRDGAFDPRRWTAPGQLSLRLCPCDHGVETSEVPLDKKFLTEDPKVVVGKHCDRGHRWMGSKTISDCVEALIGAYYVGGGFIAALKLMKWLGVEAELEPSLVEDAIKTASLYSYTPKAKDIEDLELKLTYKFSVKGLLLEAITHATVLEVDVSYNYQRLEFLGDSVLDILITWYLYQKHKDIDPGELTDLRSASVNNDNFAYAAVKRELHVHLQHHSGYLESEISAFVKLVSVSCSLQGNKAPKVLGDLVESIAGAILIDTKLNLDEVWKIVKPLLSPIVTPDKLELPPLRELIELCDSLGYFLKDHCMVKGDTVHAELRLQLKDELLVAEGCGQTRKNAKGQAALKLLKDLEYKGISSKKKKQETSLVDVPHSLGSDGDICSQANNTCPAMAPCKKQKTILLKLETAKAQPSSACNSNKDIQAIGPINMKKGGPRQSLYELCKKLQWPMPSLESTERKSKSLIECGEGSDKRKVYNTFASQISLTIPDYGLIELTGDERADKKSSQDSAALLMLYELERRGKVIIGNQ</sequence>
<evidence type="ECO:0000256" key="17">
    <source>
        <dbReference type="ARBA" id="ARBA00035116"/>
    </source>
</evidence>
<dbReference type="Pfam" id="PF00270">
    <property type="entry name" value="DEAD"/>
    <property type="match status" value="1"/>
</dbReference>